<comment type="similarity">
    <text evidence="5">Belongs to the TRAPP small subunits family. BET5 subfamily.</text>
</comment>
<keyword evidence="3 6" id="KW-0931">ER-Golgi transport</keyword>
<evidence type="ECO:0000313" key="8">
    <source>
        <dbReference type="EMBL" id="WWD16643.1"/>
    </source>
</evidence>
<reference evidence="8" key="1">
    <citation type="submission" date="2017-08" db="EMBL/GenBank/DDBJ databases">
        <authorList>
            <person name="Cuomo C."/>
            <person name="Billmyre B."/>
            <person name="Heitman J."/>
        </authorList>
    </citation>
    <scope>NUCLEOTIDE SEQUENCE</scope>
    <source>
        <strain evidence="8">CBS 12478</strain>
    </source>
</reference>
<name>A0AAJ8MV00_9TREE</name>
<dbReference type="PANTHER" id="PTHR23249">
    <property type="entry name" value="TRAFFICKING PROTEIN PARTICLE COMPLEX SUBUNIT"/>
    <property type="match status" value="1"/>
</dbReference>
<dbReference type="PANTHER" id="PTHR23249:SF16">
    <property type="entry name" value="TRAFFICKING PROTEIN PARTICLE COMPLEX SUBUNIT 1"/>
    <property type="match status" value="1"/>
</dbReference>
<dbReference type="InterPro" id="IPR011012">
    <property type="entry name" value="Longin-like_dom_sf"/>
</dbReference>
<sequence>MTIFSLYIFDRHCECIYYQDWHRTRSARPPPPPSFKAGVHRLPPPSSQAQHGNDNTTTTGRESIFSDNNNRSSLQSQINGGGSGGGMNGLGSGVGGSSTRGPKGLPFDEEAKLVYGVILSLRNMVKKLSGREEAFTSYSTSQYKLHLYETITGYKFVLLSDPSSDSLRFVLRQLYVGPFVDYVVRNPLVVMDSREEGIDNDQFRAAVDRHMRGLSMFGT</sequence>
<dbReference type="RefSeq" id="XP_065822963.1">
    <property type="nucleotide sequence ID" value="XM_065966891.1"/>
</dbReference>
<feature type="compositionally biased region" description="Gly residues" evidence="7">
    <location>
        <begin position="79"/>
        <end position="98"/>
    </location>
</feature>
<dbReference type="Gene3D" id="3.30.450.70">
    <property type="match status" value="1"/>
</dbReference>
<evidence type="ECO:0000256" key="5">
    <source>
        <dbReference type="ARBA" id="ARBA00038167"/>
    </source>
</evidence>
<organism evidence="8 9">
    <name type="scientific">Kwoniella shandongensis</name>
    <dbReference type="NCBI Taxonomy" id="1734106"/>
    <lineage>
        <taxon>Eukaryota</taxon>
        <taxon>Fungi</taxon>
        <taxon>Dikarya</taxon>
        <taxon>Basidiomycota</taxon>
        <taxon>Agaricomycotina</taxon>
        <taxon>Tremellomycetes</taxon>
        <taxon>Tremellales</taxon>
        <taxon>Cryptococcaceae</taxon>
        <taxon>Kwoniella</taxon>
    </lineage>
</organism>
<feature type="compositionally biased region" description="Polar residues" evidence="7">
    <location>
        <begin position="47"/>
        <end position="71"/>
    </location>
</feature>
<comment type="subunit">
    <text evidence="6">Part of the multisubunit transport protein particle (TRAPP) complex.</text>
</comment>
<evidence type="ECO:0000256" key="4">
    <source>
        <dbReference type="ARBA" id="ARBA00023034"/>
    </source>
</evidence>
<dbReference type="GeneID" id="43586842"/>
<dbReference type="GO" id="GO:0005783">
    <property type="term" value="C:endoplasmic reticulum"/>
    <property type="evidence" value="ECO:0007669"/>
    <property type="project" value="UniProtKB-SubCell"/>
</dbReference>
<dbReference type="SMART" id="SM01399">
    <property type="entry name" value="Sybindin"/>
    <property type="match status" value="1"/>
</dbReference>
<evidence type="ECO:0000256" key="2">
    <source>
        <dbReference type="ARBA" id="ARBA00022824"/>
    </source>
</evidence>
<gene>
    <name evidence="8" type="ORF">CI109_101073</name>
</gene>
<dbReference type="KEGG" id="ksn:43586842"/>
<feature type="region of interest" description="Disordered" evidence="7">
    <location>
        <begin position="24"/>
        <end position="103"/>
    </location>
</feature>
<keyword evidence="1 6" id="KW-0813">Transport</keyword>
<keyword evidence="4 6" id="KW-0333">Golgi apparatus</keyword>
<dbReference type="GO" id="GO:0030008">
    <property type="term" value="C:TRAPP complex"/>
    <property type="evidence" value="ECO:0007669"/>
    <property type="project" value="UniProtKB-UniRule"/>
</dbReference>
<evidence type="ECO:0000256" key="6">
    <source>
        <dbReference type="RuleBase" id="RU366065"/>
    </source>
</evidence>
<evidence type="ECO:0000313" key="9">
    <source>
        <dbReference type="Proteomes" id="UP000322225"/>
    </source>
</evidence>
<evidence type="ECO:0000256" key="3">
    <source>
        <dbReference type="ARBA" id="ARBA00022892"/>
    </source>
</evidence>
<comment type="subcellular location">
    <subcellularLocation>
        <location evidence="6">Endoplasmic reticulum</location>
    </subcellularLocation>
    <subcellularLocation>
        <location evidence="6">Golgi apparatus</location>
        <location evidence="6">cis-Golgi network</location>
    </subcellularLocation>
</comment>
<evidence type="ECO:0000256" key="7">
    <source>
        <dbReference type="SAM" id="MobiDB-lite"/>
    </source>
</evidence>
<dbReference type="AlphaFoldDB" id="A0AAJ8MV00"/>
<dbReference type="CDD" id="cd14855">
    <property type="entry name" value="TRAPPC1_MUM2"/>
    <property type="match status" value="1"/>
</dbReference>
<dbReference type="GO" id="GO:0005794">
    <property type="term" value="C:Golgi apparatus"/>
    <property type="evidence" value="ECO:0007669"/>
    <property type="project" value="UniProtKB-SubCell"/>
</dbReference>
<reference evidence="8" key="2">
    <citation type="submission" date="2024-01" db="EMBL/GenBank/DDBJ databases">
        <title>Comparative genomics of Cryptococcus and Kwoniella reveals pathogenesis evolution and contrasting modes of karyotype evolution via chromosome fusion or intercentromeric recombination.</title>
        <authorList>
            <person name="Coelho M.A."/>
            <person name="David-Palma M."/>
            <person name="Shea T."/>
            <person name="Bowers K."/>
            <person name="McGinley-Smith S."/>
            <person name="Mohammad A.W."/>
            <person name="Gnirke A."/>
            <person name="Yurkov A.M."/>
            <person name="Nowrousian M."/>
            <person name="Sun S."/>
            <person name="Cuomo C.A."/>
            <person name="Heitman J."/>
        </authorList>
    </citation>
    <scope>NUCLEOTIDE SEQUENCE</scope>
    <source>
        <strain evidence="8">CBS 12478</strain>
    </source>
</reference>
<protein>
    <recommendedName>
        <fullName evidence="6">Trafficking protein particle complex subunit</fullName>
    </recommendedName>
</protein>
<keyword evidence="2 6" id="KW-0256">Endoplasmic reticulum</keyword>
<dbReference type="SUPFAM" id="SSF64356">
    <property type="entry name" value="SNARE-like"/>
    <property type="match status" value="1"/>
</dbReference>
<keyword evidence="9" id="KW-1185">Reference proteome</keyword>
<evidence type="ECO:0000256" key="1">
    <source>
        <dbReference type="ARBA" id="ARBA00022448"/>
    </source>
</evidence>
<dbReference type="GO" id="GO:0006888">
    <property type="term" value="P:endoplasmic reticulum to Golgi vesicle-mediated transport"/>
    <property type="evidence" value="ECO:0007669"/>
    <property type="project" value="UniProtKB-UniRule"/>
</dbReference>
<dbReference type="Proteomes" id="UP000322225">
    <property type="component" value="Chromosome 2"/>
</dbReference>
<proteinExistence type="inferred from homology"/>
<dbReference type="EMBL" id="CP144052">
    <property type="protein sequence ID" value="WWD16643.1"/>
    <property type="molecule type" value="Genomic_DNA"/>
</dbReference>
<accession>A0AAJ8MV00</accession>
<dbReference type="InterPro" id="IPR007233">
    <property type="entry name" value="TRAPPC"/>
</dbReference>
<dbReference type="Pfam" id="PF04099">
    <property type="entry name" value="Sybindin"/>
    <property type="match status" value="1"/>
</dbReference>